<dbReference type="EMBL" id="BAAAPB010000002">
    <property type="protein sequence ID" value="GAA1963157.1"/>
    <property type="molecule type" value="Genomic_DNA"/>
</dbReference>
<keyword evidence="3" id="KW-1185">Reference proteome</keyword>
<reference evidence="3" key="1">
    <citation type="journal article" date="2019" name="Int. J. Syst. Evol. Microbiol.">
        <title>The Global Catalogue of Microorganisms (GCM) 10K type strain sequencing project: providing services to taxonomists for standard genome sequencing and annotation.</title>
        <authorList>
            <consortium name="The Broad Institute Genomics Platform"/>
            <consortium name="The Broad Institute Genome Sequencing Center for Infectious Disease"/>
            <person name="Wu L."/>
            <person name="Ma J."/>
        </authorList>
    </citation>
    <scope>NUCLEOTIDE SEQUENCE [LARGE SCALE GENOMIC DNA]</scope>
    <source>
        <strain evidence="3">JCM 15309</strain>
    </source>
</reference>
<evidence type="ECO:0000313" key="2">
    <source>
        <dbReference type="EMBL" id="GAA1963157.1"/>
    </source>
</evidence>
<dbReference type="Proteomes" id="UP001500571">
    <property type="component" value="Unassembled WGS sequence"/>
</dbReference>
<accession>A0ABP5CFD8</accession>
<name>A0ABP5CFD8_9ACTN</name>
<dbReference type="Gene3D" id="3.40.50.150">
    <property type="entry name" value="Vaccinia Virus protein VP39"/>
    <property type="match status" value="1"/>
</dbReference>
<dbReference type="SUPFAM" id="SSF53335">
    <property type="entry name" value="S-adenosyl-L-methionine-dependent methyltransferases"/>
    <property type="match status" value="1"/>
</dbReference>
<evidence type="ECO:0000313" key="3">
    <source>
        <dbReference type="Proteomes" id="UP001500571"/>
    </source>
</evidence>
<dbReference type="PANTHER" id="PTHR43861:SF1">
    <property type="entry name" value="TRANS-ACONITATE 2-METHYLTRANSFERASE"/>
    <property type="match status" value="1"/>
</dbReference>
<dbReference type="InterPro" id="IPR013216">
    <property type="entry name" value="Methyltransf_11"/>
</dbReference>
<feature type="domain" description="Methyltransferase type 11" evidence="1">
    <location>
        <begin position="50"/>
        <end position="142"/>
    </location>
</feature>
<protein>
    <recommendedName>
        <fullName evidence="1">Methyltransferase type 11 domain-containing protein</fullName>
    </recommendedName>
</protein>
<dbReference type="Pfam" id="PF08241">
    <property type="entry name" value="Methyltransf_11"/>
    <property type="match status" value="1"/>
</dbReference>
<dbReference type="CDD" id="cd02440">
    <property type="entry name" value="AdoMet_MTases"/>
    <property type="match status" value="1"/>
</dbReference>
<dbReference type="InterPro" id="IPR029063">
    <property type="entry name" value="SAM-dependent_MTases_sf"/>
</dbReference>
<organism evidence="2 3">
    <name type="scientific">Nocardioides panacihumi</name>
    <dbReference type="NCBI Taxonomy" id="400774"/>
    <lineage>
        <taxon>Bacteria</taxon>
        <taxon>Bacillati</taxon>
        <taxon>Actinomycetota</taxon>
        <taxon>Actinomycetes</taxon>
        <taxon>Propionibacteriales</taxon>
        <taxon>Nocardioidaceae</taxon>
        <taxon>Nocardioides</taxon>
    </lineage>
</organism>
<proteinExistence type="predicted"/>
<sequence length="268" mass="29429">MSTKREKQLAYSELQDKMLEEGVRRKKAAKILAVLRHFLGRSDLDGLVALDLGCSTGFISDELRAAGAQVIGVDIDVPGLAAAHAHFGSSIGFTCADGEKLPMADRSVDVVVFNHIYEHVVDADAVMDEIRRVLKDDGVAYFGFANRLGIVEPHYKLPFLSWLPQGLADRYISKAGKADHYYEKFRARPGLKRMAAGLNIWDYTYPVLTDSATFQSDDMVPSRLAHAPLAFWKSLAPILPTFIWVGTRSSAVPAGPQTAVAPRRILSA</sequence>
<comment type="caution">
    <text evidence="2">The sequence shown here is derived from an EMBL/GenBank/DDBJ whole genome shotgun (WGS) entry which is preliminary data.</text>
</comment>
<evidence type="ECO:0000259" key="1">
    <source>
        <dbReference type="Pfam" id="PF08241"/>
    </source>
</evidence>
<dbReference type="RefSeq" id="WP_344045063.1">
    <property type="nucleotide sequence ID" value="NZ_BAAAPB010000002.1"/>
</dbReference>
<dbReference type="PANTHER" id="PTHR43861">
    <property type="entry name" value="TRANS-ACONITATE 2-METHYLTRANSFERASE-RELATED"/>
    <property type="match status" value="1"/>
</dbReference>
<gene>
    <name evidence="2" type="ORF">GCM10009798_23800</name>
</gene>